<name>A0A075MDM0_ECOLX</name>
<keyword evidence="1" id="KW-0614">Plasmid</keyword>
<dbReference type="EMBL" id="KJ484636">
    <property type="protein sequence ID" value="AIF78687.1"/>
    <property type="molecule type" value="Genomic_DNA"/>
</dbReference>
<geneLocation type="plasmid" evidence="1">
    <name>pC59-153</name>
</geneLocation>
<accession>A0A075MDM0</accession>
<evidence type="ECO:0000313" key="1">
    <source>
        <dbReference type="EMBL" id="AIF78687.1"/>
    </source>
</evidence>
<proteinExistence type="predicted"/>
<sequence>MTISATASELIASFLNAYGQNSKFEPGSHVTRRRVWETGEQQAQKSPTLWGSVQ</sequence>
<organism evidence="1">
    <name type="scientific">Escherichia coli</name>
    <dbReference type="NCBI Taxonomy" id="562"/>
    <lineage>
        <taxon>Bacteria</taxon>
        <taxon>Pseudomonadati</taxon>
        <taxon>Pseudomonadota</taxon>
        <taxon>Gammaproteobacteria</taxon>
        <taxon>Enterobacterales</taxon>
        <taxon>Enterobacteriaceae</taxon>
        <taxon>Escherichia</taxon>
    </lineage>
</organism>
<dbReference type="AlphaFoldDB" id="A0A075MDM0"/>
<protein>
    <submittedName>
        <fullName evidence="1">Uncharacterized protein</fullName>
    </submittedName>
</protein>
<reference evidence="1" key="1">
    <citation type="journal article" date="2014" name="J. Antimicrob. Chemother.">
        <title>Nucleotide sequences of 16 transmissible plasmids identified in nine multidrug-resistant Escherichia coli isolates expressing an ESBL phenotype isolated from food-producing animals and healthy humans.</title>
        <authorList>
            <person name="Wang J."/>
            <person name="Stephan R."/>
            <person name="Power K."/>
            <person name="Yan Q."/>
            <person name="Hachler H."/>
            <person name="Fanning S."/>
        </authorList>
    </citation>
    <scope>NUCLEOTIDE SEQUENCE</scope>
    <source>
        <strain evidence="1">Chicken-59</strain>
        <plasmid evidence="1">pC59-153</plasmid>
    </source>
</reference>